<dbReference type="Proteomes" id="UP001194746">
    <property type="component" value="Unassembled WGS sequence"/>
</dbReference>
<evidence type="ECO:0000313" key="3">
    <source>
        <dbReference type="EMBL" id="KAF9894778.1"/>
    </source>
</evidence>
<dbReference type="Pfam" id="PF00106">
    <property type="entry name" value="adh_short"/>
    <property type="match status" value="1"/>
</dbReference>
<dbReference type="InterPro" id="IPR036291">
    <property type="entry name" value="NAD(P)-bd_dom_sf"/>
</dbReference>
<dbReference type="EMBL" id="VCAU01000002">
    <property type="protein sequence ID" value="KAF9894778.1"/>
    <property type="molecule type" value="Genomic_DNA"/>
</dbReference>
<name>A0AAD4H0J6_ASPNN</name>
<keyword evidence="2" id="KW-0560">Oxidoreductase</keyword>
<dbReference type="GO" id="GO:0004806">
    <property type="term" value="F:triacylglycerol lipase activity"/>
    <property type="evidence" value="ECO:0007669"/>
    <property type="project" value="TreeGrafter"/>
</dbReference>
<dbReference type="GO" id="GO:0000140">
    <property type="term" value="F:acylglycerone-phosphate reductase (NADP+) activity"/>
    <property type="evidence" value="ECO:0007669"/>
    <property type="project" value="TreeGrafter"/>
</dbReference>
<dbReference type="GO" id="GO:0019433">
    <property type="term" value="P:triglyceride catabolic process"/>
    <property type="evidence" value="ECO:0007669"/>
    <property type="project" value="TreeGrafter"/>
</dbReference>
<organism evidence="3 4">
    <name type="scientific">Aspergillus nanangensis</name>
    <dbReference type="NCBI Taxonomy" id="2582783"/>
    <lineage>
        <taxon>Eukaryota</taxon>
        <taxon>Fungi</taxon>
        <taxon>Dikarya</taxon>
        <taxon>Ascomycota</taxon>
        <taxon>Pezizomycotina</taxon>
        <taxon>Eurotiomycetes</taxon>
        <taxon>Eurotiomycetidae</taxon>
        <taxon>Eurotiales</taxon>
        <taxon>Aspergillaceae</taxon>
        <taxon>Aspergillus</taxon>
        <taxon>Aspergillus subgen. Circumdati</taxon>
    </lineage>
</organism>
<dbReference type="PANTHER" id="PTHR44169:SF6">
    <property type="entry name" value="NADPH-DEPENDENT 1-ACYLDIHYDROXYACETONE PHOSPHATE REDUCTASE"/>
    <property type="match status" value="1"/>
</dbReference>
<dbReference type="PRINTS" id="PR00081">
    <property type="entry name" value="GDHRDH"/>
</dbReference>
<evidence type="ECO:0000256" key="2">
    <source>
        <dbReference type="ARBA" id="ARBA00023002"/>
    </source>
</evidence>
<evidence type="ECO:0000256" key="1">
    <source>
        <dbReference type="ARBA" id="ARBA00006484"/>
    </source>
</evidence>
<proteinExistence type="inferred from homology"/>
<comment type="caution">
    <text evidence="3">The sequence shown here is derived from an EMBL/GenBank/DDBJ whole genome shotgun (WGS) entry which is preliminary data.</text>
</comment>
<gene>
    <name evidence="3" type="ORF">FE257_004399</name>
</gene>
<accession>A0AAD4H0J6</accession>
<reference evidence="3" key="2">
    <citation type="submission" date="2020-02" db="EMBL/GenBank/DDBJ databases">
        <authorList>
            <person name="Gilchrist C.L.M."/>
            <person name="Chooi Y.-H."/>
        </authorList>
    </citation>
    <scope>NUCLEOTIDE SEQUENCE</scope>
    <source>
        <strain evidence="3">MST-FP2251</strain>
    </source>
</reference>
<sequence length="240" mass="25967">MTGLRDLPNITFLTLDVTNSSHIATAVDTVSNATGGTLNYLINNAGHNRYMPVLDEDLDEAKELFDTNVWGSLAVTKAFAPLVIKARGTIGFIASIAGHVNVPYMGVYGASKSSQEIIADTLRLELAPFHVKVLSIVTGAVGTRGQSYFGDWKLPADSLYKSIEGTIHARAQWDDGVTRMDVMTYADKVVERFTGGSTGKVWYGGSAGIIKFLLGYMPTWILDKMFVYGTGLDKVGSKSQ</sequence>
<dbReference type="PANTHER" id="PTHR44169">
    <property type="entry name" value="NADPH-DEPENDENT 1-ACYLDIHYDROXYACETONE PHOSPHATE REDUCTASE"/>
    <property type="match status" value="1"/>
</dbReference>
<reference evidence="3" key="1">
    <citation type="journal article" date="2019" name="Beilstein J. Org. Chem.">
        <title>Nanangenines: drimane sesquiterpenoids as the dominant metabolite cohort of a novel Australian fungus, Aspergillus nanangensis.</title>
        <authorList>
            <person name="Lacey H.J."/>
            <person name="Gilchrist C.L.M."/>
            <person name="Crombie A."/>
            <person name="Kalaitzis J.A."/>
            <person name="Vuong D."/>
            <person name="Rutledge P.J."/>
            <person name="Turner P."/>
            <person name="Pitt J.I."/>
            <person name="Lacey E."/>
            <person name="Chooi Y.H."/>
            <person name="Piggott A.M."/>
        </authorList>
    </citation>
    <scope>NUCLEOTIDE SEQUENCE</scope>
    <source>
        <strain evidence="3">MST-FP2251</strain>
    </source>
</reference>
<comment type="similarity">
    <text evidence="1">Belongs to the short-chain dehydrogenases/reductases (SDR) family.</text>
</comment>
<evidence type="ECO:0008006" key="5">
    <source>
        <dbReference type="Google" id="ProtNLM"/>
    </source>
</evidence>
<dbReference type="GO" id="GO:0006654">
    <property type="term" value="P:phosphatidic acid biosynthetic process"/>
    <property type="evidence" value="ECO:0007669"/>
    <property type="project" value="TreeGrafter"/>
</dbReference>
<protein>
    <recommendedName>
        <fullName evidence="5">NAD(P)-binding protein</fullName>
    </recommendedName>
</protein>
<dbReference type="SUPFAM" id="SSF51735">
    <property type="entry name" value="NAD(P)-binding Rossmann-fold domains"/>
    <property type="match status" value="1"/>
</dbReference>
<dbReference type="GO" id="GO:0005811">
    <property type="term" value="C:lipid droplet"/>
    <property type="evidence" value="ECO:0007669"/>
    <property type="project" value="TreeGrafter"/>
</dbReference>
<keyword evidence="4" id="KW-1185">Reference proteome</keyword>
<dbReference type="Gene3D" id="3.40.50.720">
    <property type="entry name" value="NAD(P)-binding Rossmann-like Domain"/>
    <property type="match status" value="1"/>
</dbReference>
<evidence type="ECO:0000313" key="4">
    <source>
        <dbReference type="Proteomes" id="UP001194746"/>
    </source>
</evidence>
<dbReference type="GO" id="GO:0005783">
    <property type="term" value="C:endoplasmic reticulum"/>
    <property type="evidence" value="ECO:0007669"/>
    <property type="project" value="TreeGrafter"/>
</dbReference>
<dbReference type="AlphaFoldDB" id="A0AAD4H0J6"/>
<dbReference type="InterPro" id="IPR002347">
    <property type="entry name" value="SDR_fam"/>
</dbReference>